<dbReference type="AlphaFoldDB" id="E3M9W9"/>
<feature type="region of interest" description="Disordered" evidence="1">
    <location>
        <begin position="187"/>
        <end position="220"/>
    </location>
</feature>
<feature type="compositionally biased region" description="Acidic residues" evidence="1">
    <location>
        <begin position="493"/>
        <end position="504"/>
    </location>
</feature>
<feature type="region of interest" description="Disordered" evidence="1">
    <location>
        <begin position="478"/>
        <end position="509"/>
    </location>
</feature>
<feature type="compositionally biased region" description="Low complexity" evidence="1">
    <location>
        <begin position="206"/>
        <end position="217"/>
    </location>
</feature>
<keyword evidence="3" id="KW-1185">Reference proteome</keyword>
<reference evidence="2" key="1">
    <citation type="submission" date="2007-07" db="EMBL/GenBank/DDBJ databases">
        <title>PCAP assembly of the Caenorhabditis remanei genome.</title>
        <authorList>
            <consortium name="The Caenorhabditis remanei Sequencing Consortium"/>
            <person name="Wilson R.K."/>
        </authorList>
    </citation>
    <scope>NUCLEOTIDE SEQUENCE [LARGE SCALE GENOMIC DNA]</scope>
    <source>
        <strain evidence="2">PB4641</strain>
    </source>
</reference>
<accession>E3M9W9</accession>
<proteinExistence type="predicted"/>
<sequence length="834" mass="96465">MDAQGEFCIILSNEKPNRIWSKEGEWKCDVDYGTNHGFGQCKLELMKCINKSVKATKEILNLLFSRGSKTMKFFLWPKEHPPWFMKTKVHDGEGKIVLWGAYEMGEVRFDNSSNVAKNHCPEIRYFKDVHLGWIKIKWKDCRHFTDRVGMWVMKLDEPENVPGEYLKCYWVVTESESLDDNGWITEEEEVEEDEDDVESEPEGYYSTDSSQSLRSLSPEVLRPPSPLLDLGLSDEIHDLPLYRPNSKETDSAPMIIPLPSTAPAIMPSAVQDEERVSLEKSSARIIGFNVQIHTNVAGIIFKTSNKKLSNTDYDPNGCYDLDVDGYTYYIFTRFAVIKLDCPEFSQYRVDRMIVSCDISLDRDRNIFIVTQFHSATSFTEGEASRDRDVYVEESSTGSLIAYCYLDLEREAVCESLNGDFRQYEHPILGIVEVLDDIYLYPDIHSGKLTLINYEPEMLIQGIRYWCCLKDQPRNDGFRERALSESSRSRGETTTDEDDSEDEEDRERNRRLEKNRHEVIEITGFWRSSWVSTTTLDNGLTIRGDLYIATYTLCKKENEYTYYKDRDVGRIPIENQYLEGDVESVYIELKYITEPKPIYGKNVSYWDVIKTFGVTMHDRDAEEEKRLNDPCCTIELDESYFAPKEHLAIAMQYFESNKIIVWIREMKVAAIMDREIARGEEIILGCIFICTLGDSKTRHSNMVNGIYFEVATIVEMLDLRANTRPISDHEVEILLTVDSNNIHKMRDITIGYSNSKDVICFTPESAANLLNTPQGNPKKEVWCRLKPQRMARQFVVEDIQDLYTREIYVCQQIGSENISNGSQPRSNDLSTFYGK</sequence>
<dbReference type="HOGENOM" id="CLU_340462_0_0_1"/>
<evidence type="ECO:0000256" key="1">
    <source>
        <dbReference type="SAM" id="MobiDB-lite"/>
    </source>
</evidence>
<feature type="compositionally biased region" description="Basic and acidic residues" evidence="1">
    <location>
        <begin position="478"/>
        <end position="492"/>
    </location>
</feature>
<dbReference type="InParanoid" id="E3M9W9"/>
<feature type="compositionally biased region" description="Acidic residues" evidence="1">
    <location>
        <begin position="187"/>
        <end position="201"/>
    </location>
</feature>
<dbReference type="EMBL" id="DS268431">
    <property type="protein sequence ID" value="EFO96816.1"/>
    <property type="molecule type" value="Genomic_DNA"/>
</dbReference>
<evidence type="ECO:0000313" key="2">
    <source>
        <dbReference type="EMBL" id="EFO96816.1"/>
    </source>
</evidence>
<dbReference type="Proteomes" id="UP000008281">
    <property type="component" value="Unassembled WGS sequence"/>
</dbReference>
<gene>
    <name evidence="2" type="ORF">CRE_17054</name>
</gene>
<evidence type="ECO:0000313" key="3">
    <source>
        <dbReference type="Proteomes" id="UP000008281"/>
    </source>
</evidence>
<name>E3M9W9_CAERE</name>
<protein>
    <submittedName>
        <fullName evidence="2">Uncharacterized protein</fullName>
    </submittedName>
</protein>
<organism evidence="3">
    <name type="scientific">Caenorhabditis remanei</name>
    <name type="common">Caenorhabditis vulgaris</name>
    <dbReference type="NCBI Taxonomy" id="31234"/>
    <lineage>
        <taxon>Eukaryota</taxon>
        <taxon>Metazoa</taxon>
        <taxon>Ecdysozoa</taxon>
        <taxon>Nematoda</taxon>
        <taxon>Chromadorea</taxon>
        <taxon>Rhabditida</taxon>
        <taxon>Rhabditina</taxon>
        <taxon>Rhabditomorpha</taxon>
        <taxon>Rhabditoidea</taxon>
        <taxon>Rhabditidae</taxon>
        <taxon>Peloderinae</taxon>
        <taxon>Caenorhabditis</taxon>
    </lineage>
</organism>